<feature type="compositionally biased region" description="Basic and acidic residues" evidence="1">
    <location>
        <begin position="38"/>
        <end position="60"/>
    </location>
</feature>
<proteinExistence type="predicted"/>
<evidence type="ECO:0000313" key="3">
    <source>
        <dbReference type="Proteomes" id="UP000321570"/>
    </source>
</evidence>
<gene>
    <name evidence="2" type="ORF">WMSIL1_LOCUS4384</name>
</gene>
<keyword evidence="3" id="KW-1185">Reference proteome</keyword>
<name>A0A564Y9I1_HYMDI</name>
<feature type="region of interest" description="Disordered" evidence="1">
    <location>
        <begin position="1"/>
        <end position="62"/>
    </location>
</feature>
<feature type="region of interest" description="Disordered" evidence="1">
    <location>
        <begin position="142"/>
        <end position="180"/>
    </location>
</feature>
<feature type="compositionally biased region" description="Basic and acidic residues" evidence="1">
    <location>
        <begin position="11"/>
        <end position="22"/>
    </location>
</feature>
<dbReference type="AlphaFoldDB" id="A0A564Y9I1"/>
<protein>
    <submittedName>
        <fullName evidence="2">Uncharacterized protein</fullName>
    </submittedName>
</protein>
<accession>A0A564Y9I1</accession>
<organism evidence="2 3">
    <name type="scientific">Hymenolepis diminuta</name>
    <name type="common">Rat tapeworm</name>
    <dbReference type="NCBI Taxonomy" id="6216"/>
    <lineage>
        <taxon>Eukaryota</taxon>
        <taxon>Metazoa</taxon>
        <taxon>Spiralia</taxon>
        <taxon>Lophotrochozoa</taxon>
        <taxon>Platyhelminthes</taxon>
        <taxon>Cestoda</taxon>
        <taxon>Eucestoda</taxon>
        <taxon>Cyclophyllidea</taxon>
        <taxon>Hymenolepididae</taxon>
        <taxon>Hymenolepis</taxon>
    </lineage>
</organism>
<sequence>MNPNAIPNIPFRDRKPPQRDSFDESSISLETPCSQSELPERKNFPDRKYHDSIHSSERTQRRTIAHKQNVRRQINYADYQFVMNEFKGTPMPKRRGGSLSRLAVPEIVIHGPEPEYRKSFSSAFAEGPDDTKISHQNRFSELSDVFGSPDKSEKDSLNNQKSNGKYTQNTPTYKPVGNRRMQSKISYQRAASLPPARDNFFSAISQPTSTDDSQFLHYFKGGSLTNEQITEERKRFACLQQAILKMVCERHRLSEIVITLRNFIEQSKPDMKIPTERDIDDIRKQIEARTNVPWPRIFK</sequence>
<dbReference type="Proteomes" id="UP000321570">
    <property type="component" value="Unassembled WGS sequence"/>
</dbReference>
<feature type="compositionally biased region" description="Polar residues" evidence="1">
    <location>
        <begin position="157"/>
        <end position="172"/>
    </location>
</feature>
<evidence type="ECO:0000256" key="1">
    <source>
        <dbReference type="SAM" id="MobiDB-lite"/>
    </source>
</evidence>
<reference evidence="2 3" key="1">
    <citation type="submission" date="2019-07" db="EMBL/GenBank/DDBJ databases">
        <authorList>
            <person name="Jastrzebski P J."/>
            <person name="Paukszto L."/>
            <person name="Jastrzebski P J."/>
        </authorList>
    </citation>
    <scope>NUCLEOTIDE SEQUENCE [LARGE SCALE GENOMIC DNA]</scope>
    <source>
        <strain evidence="2 3">WMS-il1</strain>
    </source>
</reference>
<feature type="compositionally biased region" description="Polar residues" evidence="1">
    <location>
        <begin position="24"/>
        <end position="37"/>
    </location>
</feature>
<dbReference type="EMBL" id="CABIJS010000122">
    <property type="protein sequence ID" value="VUZ43921.1"/>
    <property type="molecule type" value="Genomic_DNA"/>
</dbReference>
<evidence type="ECO:0000313" key="2">
    <source>
        <dbReference type="EMBL" id="VUZ43921.1"/>
    </source>
</evidence>